<accession>A0A3B1BZQ2</accession>
<dbReference type="GO" id="GO:0050570">
    <property type="term" value="F:4-hydroxythreonine-4-phosphate dehydrogenase activity"/>
    <property type="evidence" value="ECO:0007669"/>
    <property type="project" value="UniProtKB-EC"/>
</dbReference>
<evidence type="ECO:0000256" key="2">
    <source>
        <dbReference type="ARBA" id="ARBA00023002"/>
    </source>
</evidence>
<evidence type="ECO:0000256" key="3">
    <source>
        <dbReference type="ARBA" id="ARBA00023027"/>
    </source>
</evidence>
<dbReference type="EMBL" id="UOGD01000253">
    <property type="protein sequence ID" value="VAX23439.1"/>
    <property type="molecule type" value="Genomic_DNA"/>
</dbReference>
<dbReference type="PANTHER" id="PTHR30004">
    <property type="entry name" value="4-HYDROXYTHREONINE-4-PHOSPHATE DEHYDROGENASE"/>
    <property type="match status" value="1"/>
</dbReference>
<dbReference type="AlphaFoldDB" id="A0A3B1BZQ2"/>
<gene>
    <name evidence="4" type="ORF">MNBD_IGNAVI01-288</name>
</gene>
<dbReference type="Gene3D" id="3.40.718.10">
    <property type="entry name" value="Isopropylmalate Dehydrogenase"/>
    <property type="match status" value="1"/>
</dbReference>
<keyword evidence="3" id="KW-0520">NAD</keyword>
<dbReference type="InterPro" id="IPR005255">
    <property type="entry name" value="PdxA_fam"/>
</dbReference>
<evidence type="ECO:0000256" key="1">
    <source>
        <dbReference type="ARBA" id="ARBA00022723"/>
    </source>
</evidence>
<dbReference type="SUPFAM" id="SSF53659">
    <property type="entry name" value="Isocitrate/Isopropylmalate dehydrogenase-like"/>
    <property type="match status" value="1"/>
</dbReference>
<sequence>MDKFIFTCGDTNGIGPEISLKAIDKLYAPKKYKLIIPIPLNVFEFYADKVKFKFPFNIVKKIDETGFNSDAVTIFDLGNVKMDVGKPTRFSGRVSYRSILTANKLLTTNFCSAIITAPISKFAWQKAGINFPGHTELLADLTKTKKYSMMFLSQKFKCALATIHEPISKVPKLITKTKLLDLINLVADTSLNDLNISSPKIAVLGLNPHAGENGKIGSEEINKIIPAIEKAVHKGIHLDGPYVPDAFFANKLYLKYDIVIGMYHDQLLIPFKMMNFNSGVNYTAGLPIIRTSPDHGTAYDIAGTINADITSMVESFKWARRISNNRKNNFKNGK</sequence>
<dbReference type="PANTHER" id="PTHR30004:SF6">
    <property type="entry name" value="D-THREONATE 4-PHOSPHATE DEHYDROGENASE"/>
    <property type="match status" value="1"/>
</dbReference>
<keyword evidence="1" id="KW-0479">Metal-binding</keyword>
<dbReference type="GO" id="GO:0046872">
    <property type="term" value="F:metal ion binding"/>
    <property type="evidence" value="ECO:0007669"/>
    <property type="project" value="UniProtKB-KW"/>
</dbReference>
<dbReference type="NCBIfam" id="TIGR00557">
    <property type="entry name" value="pdxA"/>
    <property type="match status" value="1"/>
</dbReference>
<dbReference type="GO" id="GO:0051287">
    <property type="term" value="F:NAD binding"/>
    <property type="evidence" value="ECO:0007669"/>
    <property type="project" value="InterPro"/>
</dbReference>
<name>A0A3B1BZQ2_9ZZZZ</name>
<dbReference type="EC" id="1.1.1.262" evidence="4"/>
<protein>
    <submittedName>
        <fullName evidence="4">4-hydroxythreonine-4-phosphate dehydrogenase</fullName>
        <ecNumber evidence="4">1.1.1.262</ecNumber>
    </submittedName>
</protein>
<keyword evidence="2 4" id="KW-0560">Oxidoreductase</keyword>
<dbReference type="Pfam" id="PF04166">
    <property type="entry name" value="PdxA"/>
    <property type="match status" value="1"/>
</dbReference>
<reference evidence="4" key="1">
    <citation type="submission" date="2018-06" db="EMBL/GenBank/DDBJ databases">
        <authorList>
            <person name="Zhirakovskaya E."/>
        </authorList>
    </citation>
    <scope>NUCLEOTIDE SEQUENCE</scope>
</reference>
<organism evidence="4">
    <name type="scientific">hydrothermal vent metagenome</name>
    <dbReference type="NCBI Taxonomy" id="652676"/>
    <lineage>
        <taxon>unclassified sequences</taxon>
        <taxon>metagenomes</taxon>
        <taxon>ecological metagenomes</taxon>
    </lineage>
</organism>
<proteinExistence type="predicted"/>
<evidence type="ECO:0000313" key="4">
    <source>
        <dbReference type="EMBL" id="VAX23439.1"/>
    </source>
</evidence>